<keyword evidence="2" id="KW-1185">Reference proteome</keyword>
<organism evidence="1 2">
    <name type="scientific">Pleurodeles waltl</name>
    <name type="common">Iberian ribbed newt</name>
    <dbReference type="NCBI Taxonomy" id="8319"/>
    <lineage>
        <taxon>Eukaryota</taxon>
        <taxon>Metazoa</taxon>
        <taxon>Chordata</taxon>
        <taxon>Craniata</taxon>
        <taxon>Vertebrata</taxon>
        <taxon>Euteleostomi</taxon>
        <taxon>Amphibia</taxon>
        <taxon>Batrachia</taxon>
        <taxon>Caudata</taxon>
        <taxon>Salamandroidea</taxon>
        <taxon>Salamandridae</taxon>
        <taxon>Pleurodelinae</taxon>
        <taxon>Pleurodeles</taxon>
    </lineage>
</organism>
<comment type="caution">
    <text evidence="1">The sequence shown here is derived from an EMBL/GenBank/DDBJ whole genome shotgun (WGS) entry which is preliminary data.</text>
</comment>
<dbReference type="Proteomes" id="UP001066276">
    <property type="component" value="Chromosome 12"/>
</dbReference>
<evidence type="ECO:0000313" key="1">
    <source>
        <dbReference type="EMBL" id="KAJ1085954.1"/>
    </source>
</evidence>
<gene>
    <name evidence="1" type="ORF">NDU88_006078</name>
</gene>
<sequence length="72" mass="7707">MNSNKGKGEMSASAGGQEQRMLYPGSCWSQARGLAEVPGELLGALHRGSRRTALRCQERCQALACCSLPARL</sequence>
<reference evidence="1" key="1">
    <citation type="journal article" date="2022" name="bioRxiv">
        <title>Sequencing and chromosome-scale assembly of the giantPleurodeles waltlgenome.</title>
        <authorList>
            <person name="Brown T."/>
            <person name="Elewa A."/>
            <person name="Iarovenko S."/>
            <person name="Subramanian E."/>
            <person name="Araus A.J."/>
            <person name="Petzold A."/>
            <person name="Susuki M."/>
            <person name="Suzuki K.-i.T."/>
            <person name="Hayashi T."/>
            <person name="Toyoda A."/>
            <person name="Oliveira C."/>
            <person name="Osipova E."/>
            <person name="Leigh N.D."/>
            <person name="Simon A."/>
            <person name="Yun M.H."/>
        </authorList>
    </citation>
    <scope>NUCLEOTIDE SEQUENCE</scope>
    <source>
        <strain evidence="1">20211129_DDA</strain>
        <tissue evidence="1">Liver</tissue>
    </source>
</reference>
<proteinExistence type="predicted"/>
<evidence type="ECO:0000313" key="2">
    <source>
        <dbReference type="Proteomes" id="UP001066276"/>
    </source>
</evidence>
<dbReference type="EMBL" id="JANPWB010000016">
    <property type="protein sequence ID" value="KAJ1085954.1"/>
    <property type="molecule type" value="Genomic_DNA"/>
</dbReference>
<name>A0AAV7L6P1_PLEWA</name>
<protein>
    <submittedName>
        <fullName evidence="1">Uncharacterized protein</fullName>
    </submittedName>
</protein>
<accession>A0AAV7L6P1</accession>
<dbReference type="AlphaFoldDB" id="A0AAV7L6P1"/>